<dbReference type="InterPro" id="IPR039204">
    <property type="entry name" value="MRS2-like"/>
</dbReference>
<keyword evidence="9 14" id="KW-0406">Ion transport</keyword>
<dbReference type="GO" id="GO:0005743">
    <property type="term" value="C:mitochondrial inner membrane"/>
    <property type="evidence" value="ECO:0007669"/>
    <property type="project" value="UniProtKB-SubCell"/>
</dbReference>
<protein>
    <recommendedName>
        <fullName evidence="14">Magnesium transporter</fullName>
    </recommendedName>
</protein>
<evidence type="ECO:0000256" key="1">
    <source>
        <dbReference type="ARBA" id="ARBA00004448"/>
    </source>
</evidence>
<dbReference type="KEGG" id="zmk:HG535_0A07900"/>
<evidence type="ECO:0000256" key="3">
    <source>
        <dbReference type="ARBA" id="ARBA00022448"/>
    </source>
</evidence>
<evidence type="ECO:0000313" key="15">
    <source>
        <dbReference type="EMBL" id="QLG70847.1"/>
    </source>
</evidence>
<keyword evidence="4 14" id="KW-0812">Transmembrane</keyword>
<evidence type="ECO:0000256" key="14">
    <source>
        <dbReference type="RuleBase" id="RU366042"/>
    </source>
</evidence>
<evidence type="ECO:0000256" key="8">
    <source>
        <dbReference type="ARBA" id="ARBA00022989"/>
    </source>
</evidence>
<evidence type="ECO:0000256" key="2">
    <source>
        <dbReference type="ARBA" id="ARBA00009765"/>
    </source>
</evidence>
<keyword evidence="11 14" id="KW-0472">Membrane</keyword>
<feature type="transmembrane region" description="Helical" evidence="14">
    <location>
        <begin position="320"/>
        <end position="345"/>
    </location>
</feature>
<keyword evidence="8 14" id="KW-1133">Transmembrane helix</keyword>
<evidence type="ECO:0000256" key="5">
    <source>
        <dbReference type="ARBA" id="ARBA00022792"/>
    </source>
</evidence>
<dbReference type="PANTHER" id="PTHR13890">
    <property type="entry name" value="RNA SPLICING PROTEIN MRS2, MITOCHONDRIAL"/>
    <property type="match status" value="1"/>
</dbReference>
<reference evidence="15 16" key="1">
    <citation type="submission" date="2020-07" db="EMBL/GenBank/DDBJ databases">
        <title>The yeast mating-type switching endonuclease HO is a domesticated member of an unorthodox homing genetic element family.</title>
        <authorList>
            <person name="Coughlan A.Y."/>
            <person name="Lombardi L."/>
            <person name="Braun-Galleani S."/>
            <person name="Martos A.R."/>
            <person name="Galeote V."/>
            <person name="Bigey F."/>
            <person name="Dequin S."/>
            <person name="Byrne K.P."/>
            <person name="Wolfe K.H."/>
        </authorList>
    </citation>
    <scope>NUCLEOTIDE SEQUENCE [LARGE SCALE GENOMIC DNA]</scope>
    <source>
        <strain evidence="15 16">NRRL Y-6702</strain>
    </source>
</reference>
<comment type="similarity">
    <text evidence="2 14">Belongs to the CorA metal ion transporter (MIT) (TC 1.A.35) family.</text>
</comment>
<evidence type="ECO:0000256" key="4">
    <source>
        <dbReference type="ARBA" id="ARBA00022692"/>
    </source>
</evidence>
<keyword evidence="5 14" id="KW-0999">Mitochondrion inner membrane</keyword>
<keyword evidence="10" id="KW-0496">Mitochondrion</keyword>
<dbReference type="EMBL" id="CP058604">
    <property type="protein sequence ID" value="QLG70847.1"/>
    <property type="molecule type" value="Genomic_DNA"/>
</dbReference>
<sequence length="398" mass="45048">MHSVSKVARIRIPSALVRFPYIYSTFRCSKLYSTRNDNIAAVLLQKNLIQRNNALSNYGPGTMRCTVFDSLGNKCPSSIDIRREDLVSRHQLLPRDLRKIERSRGVDLVPTLLVRRNGILINVLTVRALIKPEMVIIFDSVGGGISLDSRNHKAFIADLSLRLSNEGTDGLNRDPLPYEFRALEAIFVSALSNMSSEMKVLLTVCKGILKDLEYSITGDKLRFLLIQNKKLTVFRRKAVLVRQMLDDLLDQDDVLCQMYLTDKQDGKIRQLDDHAEIEMLLETYYSHVDEIVQIVESSISNVKTTEEIINIILDSNRNQLLLLGIRFTIGLLSLGGAIWVGSLYGMNLENFIEENSYGFFAVSIIALLSMIWLFAYSIGHLSKLQKMSLVNNSKANIK</sequence>
<proteinExistence type="inferred from homology"/>
<feature type="transmembrane region" description="Helical" evidence="14">
    <location>
        <begin position="357"/>
        <end position="378"/>
    </location>
</feature>
<name>A0A7H9AXH8_ZYGMR</name>
<evidence type="ECO:0000256" key="11">
    <source>
        <dbReference type="ARBA" id="ARBA00023136"/>
    </source>
</evidence>
<gene>
    <name evidence="15" type="ORF">HG535_0A07900</name>
</gene>
<evidence type="ECO:0000256" key="13">
    <source>
        <dbReference type="ARBA" id="ARBA00038721"/>
    </source>
</evidence>
<organism evidence="15 16">
    <name type="scientific">Zygotorulaspora mrakii</name>
    <name type="common">Zygosaccharomyces mrakii</name>
    <dbReference type="NCBI Taxonomy" id="42260"/>
    <lineage>
        <taxon>Eukaryota</taxon>
        <taxon>Fungi</taxon>
        <taxon>Dikarya</taxon>
        <taxon>Ascomycota</taxon>
        <taxon>Saccharomycotina</taxon>
        <taxon>Saccharomycetes</taxon>
        <taxon>Saccharomycetales</taxon>
        <taxon>Saccharomycetaceae</taxon>
        <taxon>Zygotorulaspora</taxon>
    </lineage>
</organism>
<keyword evidence="16" id="KW-1185">Reference proteome</keyword>
<dbReference type="GO" id="GO:0045016">
    <property type="term" value="P:mitochondrial magnesium ion transmembrane transport"/>
    <property type="evidence" value="ECO:0007669"/>
    <property type="project" value="TreeGrafter"/>
</dbReference>
<dbReference type="FunFam" id="2.40.128.330:FF:000002">
    <property type="entry name" value="Inner membrane magnesium transporter mrs2"/>
    <property type="match status" value="1"/>
</dbReference>
<dbReference type="GO" id="GO:0015095">
    <property type="term" value="F:magnesium ion transmembrane transporter activity"/>
    <property type="evidence" value="ECO:0007669"/>
    <property type="project" value="TreeGrafter"/>
</dbReference>
<evidence type="ECO:0000313" key="16">
    <source>
        <dbReference type="Proteomes" id="UP000509704"/>
    </source>
</evidence>
<dbReference type="Pfam" id="PF22099">
    <property type="entry name" value="MRS2-like"/>
    <property type="match status" value="1"/>
</dbReference>
<dbReference type="Gene3D" id="1.20.58.340">
    <property type="entry name" value="Magnesium transport protein CorA, transmembrane region"/>
    <property type="match status" value="1"/>
</dbReference>
<dbReference type="RefSeq" id="XP_037142575.1">
    <property type="nucleotide sequence ID" value="XM_037286680.1"/>
</dbReference>
<dbReference type="Gene3D" id="2.40.128.330">
    <property type="match status" value="1"/>
</dbReference>
<evidence type="ECO:0000256" key="9">
    <source>
        <dbReference type="ARBA" id="ARBA00023065"/>
    </source>
</evidence>
<evidence type="ECO:0000256" key="7">
    <source>
        <dbReference type="ARBA" id="ARBA00022946"/>
    </source>
</evidence>
<dbReference type="FunFam" id="1.20.58.340:FF:000005">
    <property type="entry name" value="Inner membrane magnesium transporter MRS2"/>
    <property type="match status" value="1"/>
</dbReference>
<comment type="function">
    <text evidence="12">Mitochondrial inner membrane magnesium transporter required for mitochondrial magnesium homeostasis. Modulates the conductance of the MRS2 channel. Involved in the splicing of mRNA group II introns in mitochondria by affecting mitochondrial magnesium concentrations, which are critical for group II intron splicing.</text>
</comment>
<dbReference type="AlphaFoldDB" id="A0A7H9AXH8"/>
<dbReference type="GeneID" id="59234483"/>
<dbReference type="OrthoDB" id="10251508at2759"/>
<keyword evidence="6 14" id="KW-0460">Magnesium</keyword>
<evidence type="ECO:0000256" key="10">
    <source>
        <dbReference type="ARBA" id="ARBA00023128"/>
    </source>
</evidence>
<dbReference type="CDD" id="cd12823">
    <property type="entry name" value="Mrs2_Mfm1p-like"/>
    <property type="match status" value="1"/>
</dbReference>
<dbReference type="Proteomes" id="UP000509704">
    <property type="component" value="Chromosome 1"/>
</dbReference>
<evidence type="ECO:0000256" key="12">
    <source>
        <dbReference type="ARBA" id="ARBA00037564"/>
    </source>
</evidence>
<keyword evidence="3 14" id="KW-0813">Transport</keyword>
<comment type="subunit">
    <text evidence="13">Forms homooligomers. Interacts with MRS2.</text>
</comment>
<comment type="subcellular location">
    <subcellularLocation>
        <location evidence="1 14">Mitochondrion inner membrane</location>
        <topology evidence="1 14">Multi-pass membrane protein</topology>
    </subcellularLocation>
</comment>
<accession>A0A7H9AXH8</accession>
<keyword evidence="7" id="KW-0809">Transit peptide</keyword>
<dbReference type="PANTHER" id="PTHR13890:SF0">
    <property type="entry name" value="MAGNESIUM TRANSPORTER MRS2 HOMOLOG, MITOCHONDRIAL"/>
    <property type="match status" value="1"/>
</dbReference>
<evidence type="ECO:0000256" key="6">
    <source>
        <dbReference type="ARBA" id="ARBA00022842"/>
    </source>
</evidence>